<evidence type="ECO:0000313" key="14">
    <source>
        <dbReference type="Proteomes" id="UP000077271"/>
    </source>
</evidence>
<dbReference type="NCBIfam" id="TIGR00858">
    <property type="entry name" value="bioF"/>
    <property type="match status" value="1"/>
</dbReference>
<comment type="catalytic activity">
    <reaction evidence="9 11">
        <text>6-carboxyhexanoyl-[ACP] + L-alanine + H(+) = (8S)-8-amino-7-oxononanoate + holo-[ACP] + CO2</text>
        <dbReference type="Rhea" id="RHEA:42288"/>
        <dbReference type="Rhea" id="RHEA-COMP:9685"/>
        <dbReference type="Rhea" id="RHEA-COMP:9955"/>
        <dbReference type="ChEBI" id="CHEBI:15378"/>
        <dbReference type="ChEBI" id="CHEBI:16526"/>
        <dbReference type="ChEBI" id="CHEBI:57972"/>
        <dbReference type="ChEBI" id="CHEBI:64479"/>
        <dbReference type="ChEBI" id="CHEBI:78846"/>
        <dbReference type="ChEBI" id="CHEBI:149468"/>
        <dbReference type="EC" id="2.3.1.47"/>
    </reaction>
</comment>
<dbReference type="InterPro" id="IPR004723">
    <property type="entry name" value="AONS_Archaea/Proteobacteria"/>
</dbReference>
<evidence type="ECO:0000259" key="12">
    <source>
        <dbReference type="Pfam" id="PF00155"/>
    </source>
</evidence>
<comment type="caution">
    <text evidence="13">The sequence shown here is derived from an EMBL/GenBank/DDBJ whole genome shotgun (WGS) entry which is preliminary data.</text>
</comment>
<feature type="domain" description="Aminotransferase class I/classII large" evidence="12">
    <location>
        <begin position="41"/>
        <end position="377"/>
    </location>
</feature>
<dbReference type="Gene3D" id="3.40.640.10">
    <property type="entry name" value="Type I PLP-dependent aspartate aminotransferase-like (Major domain)"/>
    <property type="match status" value="1"/>
</dbReference>
<dbReference type="InterPro" id="IPR015422">
    <property type="entry name" value="PyrdxlP-dep_Trfase_small"/>
</dbReference>
<dbReference type="CDD" id="cd06454">
    <property type="entry name" value="KBL_like"/>
    <property type="match status" value="1"/>
</dbReference>
<comment type="similarity">
    <text evidence="4 11">Belongs to the class-II pyridoxal-phosphate-dependent aminotransferase family. BioF subfamily.</text>
</comment>
<name>A0A177L1X5_9BACI</name>
<dbReference type="InterPro" id="IPR015424">
    <property type="entry name" value="PyrdxlP-dep_Trfase"/>
</dbReference>
<dbReference type="GO" id="GO:0030170">
    <property type="term" value="F:pyridoxal phosphate binding"/>
    <property type="evidence" value="ECO:0007669"/>
    <property type="project" value="InterPro"/>
</dbReference>
<dbReference type="GO" id="GO:0008710">
    <property type="term" value="F:8-amino-7-oxononanoate synthase activity"/>
    <property type="evidence" value="ECO:0007669"/>
    <property type="project" value="UniProtKB-UniRule"/>
</dbReference>
<accession>A0A177L1X5</accession>
<dbReference type="FunFam" id="3.40.640.10:FF:000006">
    <property type="entry name" value="5-aminolevulinate synthase, mitochondrial"/>
    <property type="match status" value="1"/>
</dbReference>
<evidence type="ECO:0000256" key="4">
    <source>
        <dbReference type="ARBA" id="ARBA00010008"/>
    </source>
</evidence>
<evidence type="ECO:0000256" key="9">
    <source>
        <dbReference type="ARBA" id="ARBA00047715"/>
    </source>
</evidence>
<evidence type="ECO:0000256" key="8">
    <source>
        <dbReference type="ARBA" id="ARBA00022898"/>
    </source>
</evidence>
<dbReference type="UniPathway" id="UPA00078"/>
<dbReference type="PANTHER" id="PTHR13693">
    <property type="entry name" value="CLASS II AMINOTRANSFERASE/8-AMINO-7-OXONONANOATE SYNTHASE"/>
    <property type="match status" value="1"/>
</dbReference>
<dbReference type="InterPro" id="IPR015421">
    <property type="entry name" value="PyrdxlP-dep_Trfase_major"/>
</dbReference>
<comment type="subunit">
    <text evidence="5 11">Homodimer.</text>
</comment>
<dbReference type="OrthoDB" id="9807157at2"/>
<reference evidence="13 14" key="1">
    <citation type="submission" date="2016-01" db="EMBL/GenBank/DDBJ databases">
        <title>Investigation of taxonomic status of Bacillus aminovorans.</title>
        <authorList>
            <person name="Verma A."/>
            <person name="Pal Y."/>
            <person name="Krishnamurthi S."/>
        </authorList>
    </citation>
    <scope>NUCLEOTIDE SEQUENCE [LARGE SCALE GENOMIC DNA]</scope>
    <source>
        <strain evidence="13 14">DSM 4337</strain>
    </source>
</reference>
<dbReference type="Gene3D" id="3.90.1150.10">
    <property type="entry name" value="Aspartate Aminotransferase, domain 1"/>
    <property type="match status" value="1"/>
</dbReference>
<evidence type="ECO:0000256" key="2">
    <source>
        <dbReference type="ARBA" id="ARBA00002513"/>
    </source>
</evidence>
<dbReference type="SUPFAM" id="SSF53383">
    <property type="entry name" value="PLP-dependent transferases"/>
    <property type="match status" value="1"/>
</dbReference>
<feature type="modified residue" description="N6-(pyridoxal phosphate)lysine" evidence="10">
    <location>
        <position position="237"/>
    </location>
</feature>
<dbReference type="EC" id="2.3.1.47" evidence="11"/>
<dbReference type="EMBL" id="LQWZ01000001">
    <property type="protein sequence ID" value="OAH59659.1"/>
    <property type="molecule type" value="Genomic_DNA"/>
</dbReference>
<dbReference type="InterPro" id="IPR004839">
    <property type="entry name" value="Aminotransferase_I/II_large"/>
</dbReference>
<dbReference type="Pfam" id="PF00155">
    <property type="entry name" value="Aminotran_1_2"/>
    <property type="match status" value="1"/>
</dbReference>
<protein>
    <recommendedName>
        <fullName evidence="11">8-amino-7-ketopelargonate synthase</fullName>
        <ecNumber evidence="11">2.3.1.47</ecNumber>
    </recommendedName>
</protein>
<evidence type="ECO:0000256" key="7">
    <source>
        <dbReference type="ARBA" id="ARBA00022756"/>
    </source>
</evidence>
<dbReference type="AlphaFoldDB" id="A0A177L1X5"/>
<evidence type="ECO:0000256" key="6">
    <source>
        <dbReference type="ARBA" id="ARBA00022679"/>
    </source>
</evidence>
<dbReference type="RefSeq" id="WP_063974275.1">
    <property type="nucleotide sequence ID" value="NZ_LQWZ01000001.1"/>
</dbReference>
<dbReference type="InterPro" id="IPR050087">
    <property type="entry name" value="AON_synthase_class-II"/>
</dbReference>
<evidence type="ECO:0000313" key="13">
    <source>
        <dbReference type="EMBL" id="OAH59659.1"/>
    </source>
</evidence>
<keyword evidence="7" id="KW-0093">Biotin biosynthesis</keyword>
<organism evidence="13 14">
    <name type="scientific">Domibacillus aminovorans</name>
    <dbReference type="NCBI Taxonomy" id="29332"/>
    <lineage>
        <taxon>Bacteria</taxon>
        <taxon>Bacillati</taxon>
        <taxon>Bacillota</taxon>
        <taxon>Bacilli</taxon>
        <taxon>Bacillales</taxon>
        <taxon>Bacillaceae</taxon>
        <taxon>Domibacillus</taxon>
    </lineage>
</organism>
<gene>
    <name evidence="13" type="ORF">AWH48_00710</name>
</gene>
<comment type="function">
    <text evidence="2 11">Catalyzes the decarboxylative condensation of pimeloyl-[acyl-carrier protein] and L-alanine to produce 8-amino-7-oxononanoate (AON), [acyl-carrier protein], and carbon dioxide.</text>
</comment>
<sequence>MSWYQYLQSELALREERQQIRKLHVTENGPGCWITKDGKRLLNLASNNYLGLAGDKRLIEAAIEAVSLYGAGATASRLIVGNYPLYEETEQDIANWKGTERALLIGSGYTANLGALSALLGRNDVVYSDRLNHASITDGIILSRAEQKRYKHNDLEHLEKLLQETPANKRKLIVTDTVFSMDGDTAYLRELVHIKEKYNALLMVDEAHASGVYGQNGAGLAQELVERIDLHMGTFSKALGCSGAYLAGSKLLMEYLTNTMRSFIFTTGMPPSTVGSIKRAVEIVRDESTRRALLMQNGTLLRDLLKQAGFNTGSSSTHIVPIVIGSNEATISFSQMLQEKGIAAIAVRPPTVPENSSRIRLTVTSEHKPEEIREAVKLIAETGLREGVLS</sequence>
<evidence type="ECO:0000256" key="3">
    <source>
        <dbReference type="ARBA" id="ARBA00004746"/>
    </source>
</evidence>
<dbReference type="Proteomes" id="UP000077271">
    <property type="component" value="Unassembled WGS sequence"/>
</dbReference>
<evidence type="ECO:0000256" key="10">
    <source>
        <dbReference type="PIRSR" id="PIRSR604723-51"/>
    </source>
</evidence>
<dbReference type="PANTHER" id="PTHR13693:SF100">
    <property type="entry name" value="8-AMINO-7-OXONONANOATE SYNTHASE"/>
    <property type="match status" value="1"/>
</dbReference>
<dbReference type="PROSITE" id="PS00599">
    <property type="entry name" value="AA_TRANSFER_CLASS_2"/>
    <property type="match status" value="1"/>
</dbReference>
<dbReference type="InterPro" id="IPR001917">
    <property type="entry name" value="Aminotrans_II_pyridoxalP_BS"/>
</dbReference>
<comment type="cofactor">
    <cofactor evidence="1 10 11">
        <name>pyridoxal 5'-phosphate</name>
        <dbReference type="ChEBI" id="CHEBI:597326"/>
    </cofactor>
</comment>
<dbReference type="GO" id="GO:0009102">
    <property type="term" value="P:biotin biosynthetic process"/>
    <property type="evidence" value="ECO:0007669"/>
    <property type="project" value="UniProtKB-UniRule"/>
</dbReference>
<evidence type="ECO:0000256" key="5">
    <source>
        <dbReference type="ARBA" id="ARBA00011738"/>
    </source>
</evidence>
<keyword evidence="6 11" id="KW-0808">Transferase</keyword>
<evidence type="ECO:0000256" key="1">
    <source>
        <dbReference type="ARBA" id="ARBA00001933"/>
    </source>
</evidence>
<proteinExistence type="inferred from homology"/>
<keyword evidence="8 10" id="KW-0663">Pyridoxal phosphate</keyword>
<comment type="pathway">
    <text evidence="3 11">Cofactor biosynthesis; biotin biosynthesis.</text>
</comment>
<evidence type="ECO:0000256" key="11">
    <source>
        <dbReference type="RuleBase" id="RU003693"/>
    </source>
</evidence>